<sequence>MNLPAPFDANMHELAVGYVSRDDSDSDFPTVNSLPDRQTISLSIRAAYTDWNPREAFRELVQNWRDGIIASFALPEKEFVVECERRIGNGCTEIIYKVPRPNSKPKEWLGFIHYKADGKGGIVEITNRNATLHPWHLDMGGTSKSGSGNLAGAHGEGLKVALLVLMRGSRNHKIRCRSSGFSWTFNFTKNGRLVARLNRMSAEAIGRLESQVRSKLEETLLPFCPNAKNDVQFVLGEPHHGRSDLGVPTRRNLIKQNDFEAWTEASLFLQEPSPDELVKTGSGDLLIGERFRQRLYLKGLLLSEDTPQRRASVTNKPLRYGYNFAAGTTNRERQSVAGAYEESATIIDIWSKALVLRPELASELSLMLNSKQHYADVDGATTRIGRKTAQVLRSYLWGHSKQRMWYYSPEEKRDCPRLNDILYGLGYEGFELSQLYWTILRQHDLLRTADEEQRARFKLADPFSIPDDGFATRVNTLVQAAVRACGLAKGTAFRFVKAGALDLHSLYVEDEKLFIIHERLVSKEGIADTLGLPHGLRTADLLFHAVNKIITDLLEQLPADAFPMEDGAKPVEWQRRMHVRLAEQRFLDFFRLETIRVHTQHSELTITTEWLPDLWAPGTAIEIQCHSLTCAMSLQKSVLVAADDALPVCYALRDLSSPEDDNIEEDTPCNGLGRKERVYATVSSAVGSRLICLVADCIIRTTTGPYTGRRGA</sequence>
<protein>
    <submittedName>
        <fullName evidence="1">Uncharacterized protein</fullName>
    </submittedName>
</protein>
<proteinExistence type="predicted"/>
<dbReference type="HOGENOM" id="CLU_469310_0_0_1"/>
<name>A0A0A2V8M9_BEABA</name>
<accession>A0A0A2V8M9</accession>
<comment type="caution">
    <text evidence="1">The sequence shown here is derived from an EMBL/GenBank/DDBJ whole genome shotgun (WGS) entry which is preliminary data.</text>
</comment>
<dbReference type="eggNOG" id="ENOG502SKW0">
    <property type="taxonomic scope" value="Eukaryota"/>
</dbReference>
<evidence type="ECO:0000313" key="1">
    <source>
        <dbReference type="EMBL" id="KGQ02652.1"/>
    </source>
</evidence>
<dbReference type="EMBL" id="ANFO01001433">
    <property type="protein sequence ID" value="KGQ02652.1"/>
    <property type="molecule type" value="Genomic_DNA"/>
</dbReference>
<dbReference type="Proteomes" id="UP000030106">
    <property type="component" value="Unassembled WGS sequence"/>
</dbReference>
<gene>
    <name evidence="1" type="ORF">BBAD15_g12134</name>
</gene>
<reference evidence="1 2" key="1">
    <citation type="submission" date="2012-10" db="EMBL/GenBank/DDBJ databases">
        <title>Genome sequencing and analysis of entomopathogenic fungi Beauveria bassiana D1-5.</title>
        <authorList>
            <person name="Li Q."/>
            <person name="Wang L."/>
            <person name="Zhang Z."/>
            <person name="Wang Q."/>
            <person name="Ren J."/>
            <person name="Wang M."/>
            <person name="Xu W."/>
            <person name="Wang J."/>
            <person name="Lu Y."/>
            <person name="Du Q."/>
            <person name="Sun Z."/>
        </authorList>
    </citation>
    <scope>NUCLEOTIDE SEQUENCE [LARGE SCALE GENOMIC DNA]</scope>
    <source>
        <strain evidence="1 2">D1-5</strain>
    </source>
</reference>
<dbReference type="AlphaFoldDB" id="A0A0A2V8M9"/>
<organism evidence="1 2">
    <name type="scientific">Beauveria bassiana D1-5</name>
    <dbReference type="NCBI Taxonomy" id="1245745"/>
    <lineage>
        <taxon>Eukaryota</taxon>
        <taxon>Fungi</taxon>
        <taxon>Dikarya</taxon>
        <taxon>Ascomycota</taxon>
        <taxon>Pezizomycotina</taxon>
        <taxon>Sordariomycetes</taxon>
        <taxon>Hypocreomycetidae</taxon>
        <taxon>Hypocreales</taxon>
        <taxon>Cordycipitaceae</taxon>
        <taxon>Beauveria</taxon>
    </lineage>
</organism>
<evidence type="ECO:0000313" key="2">
    <source>
        <dbReference type="Proteomes" id="UP000030106"/>
    </source>
</evidence>